<name>O97362_CIOIN</name>
<proteinExistence type="evidence at transcript level"/>
<dbReference type="AlphaFoldDB" id="O97362"/>
<dbReference type="InterPro" id="IPR036058">
    <property type="entry name" value="Kazal_dom_sf"/>
</dbReference>
<dbReference type="CDD" id="cd00104">
    <property type="entry name" value="KAZAL_FS"/>
    <property type="match status" value="1"/>
</dbReference>
<evidence type="ECO:0000256" key="1">
    <source>
        <dbReference type="SAM" id="SignalP"/>
    </source>
</evidence>
<feature type="chain" id="PRO_5004161150" evidence="1">
    <location>
        <begin position="21"/>
        <end position="82"/>
    </location>
</feature>
<sequence>MKVTFALALVVLLAASSVDALPKCFIPCPRNINPVCGSDGTNLVLYANECGMRVAACELGSTITEVDKATCSHLKNPFGRGN</sequence>
<accession>O97362</accession>
<feature type="signal peptide" evidence="1">
    <location>
        <begin position="1"/>
        <end position="20"/>
    </location>
</feature>
<gene>
    <name evidence="3" type="primary">ti</name>
</gene>
<dbReference type="Gene3D" id="3.30.60.30">
    <property type="match status" value="1"/>
</dbReference>
<reference evidence="3" key="2">
    <citation type="submission" date="1999-03" db="EMBL/GenBank/DDBJ databases">
        <authorList>
            <person name="Odum L."/>
        </authorList>
    </citation>
    <scope>NUCLEOTIDE SEQUENCE</scope>
</reference>
<organism evidence="3">
    <name type="scientific">Ciona intestinalis</name>
    <name type="common">Transparent sea squirt</name>
    <name type="synonym">Ascidia intestinalis</name>
    <dbReference type="NCBI Taxonomy" id="7719"/>
    <lineage>
        <taxon>Eukaryota</taxon>
        <taxon>Metazoa</taxon>
        <taxon>Chordata</taxon>
        <taxon>Tunicata</taxon>
        <taxon>Ascidiacea</taxon>
        <taxon>Phlebobranchia</taxon>
        <taxon>Cionidae</taxon>
        <taxon>Ciona</taxon>
    </lineage>
</organism>
<keyword evidence="1" id="KW-0732">Signal</keyword>
<dbReference type="InterPro" id="IPR002350">
    <property type="entry name" value="Kazal_dom"/>
</dbReference>
<feature type="domain" description="Kazal-like" evidence="2">
    <location>
        <begin position="18"/>
        <end position="73"/>
    </location>
</feature>
<dbReference type="EMBL" id="AJ007490">
    <property type="protein sequence ID" value="CAB38020.1"/>
    <property type="molecule type" value="mRNA"/>
</dbReference>
<evidence type="ECO:0000259" key="2">
    <source>
        <dbReference type="PROSITE" id="PS51465"/>
    </source>
</evidence>
<evidence type="ECO:0000313" key="3">
    <source>
        <dbReference type="EMBL" id="CAB38020.1"/>
    </source>
</evidence>
<dbReference type="SMART" id="SM00280">
    <property type="entry name" value="KAZAL"/>
    <property type="match status" value="1"/>
</dbReference>
<dbReference type="PROSITE" id="PS51465">
    <property type="entry name" value="KAZAL_2"/>
    <property type="match status" value="1"/>
</dbReference>
<dbReference type="SUPFAM" id="SSF100895">
    <property type="entry name" value="Kazal-type serine protease inhibitors"/>
    <property type="match status" value="1"/>
</dbReference>
<protein>
    <submittedName>
        <fullName evidence="3">Trypsin inhibitor</fullName>
    </submittedName>
</protein>
<reference evidence="3" key="1">
    <citation type="submission" date="1998-06" db="EMBL/GenBank/DDBJ databases">
        <authorList>
            <person name="Bundgaard J.R."/>
        </authorList>
    </citation>
    <scope>NUCLEOTIDE SEQUENCE</scope>
</reference>
<dbReference type="Pfam" id="PF07648">
    <property type="entry name" value="Kazal_2"/>
    <property type="match status" value="1"/>
</dbReference>